<dbReference type="EMBL" id="KZ308723">
    <property type="protein sequence ID" value="KAG8233521.1"/>
    <property type="molecule type" value="Genomic_DNA"/>
</dbReference>
<keyword evidence="3" id="KW-1185">Reference proteome</keyword>
<gene>
    <name evidence="2" type="ORF">J437_LFUL011682</name>
</gene>
<sequence length="105" mass="11218">MTASALRGGPSSPPPLWSRSCGSRGPDDERRTLPSKCLHSPAPVRTPPPSTPPSRSPHPLPSRTRLPRRPTTPSPPRTPPQPPPAPHLRRSAPCPTSQGPPLQCK</sequence>
<name>A0A8K0KE72_LADFU</name>
<feature type="compositionally biased region" description="Pro residues" evidence="1">
    <location>
        <begin position="44"/>
        <end position="60"/>
    </location>
</feature>
<organism evidence="2 3">
    <name type="scientific">Ladona fulva</name>
    <name type="common">Scarce chaser dragonfly</name>
    <name type="synonym">Libellula fulva</name>
    <dbReference type="NCBI Taxonomy" id="123851"/>
    <lineage>
        <taxon>Eukaryota</taxon>
        <taxon>Metazoa</taxon>
        <taxon>Ecdysozoa</taxon>
        <taxon>Arthropoda</taxon>
        <taxon>Hexapoda</taxon>
        <taxon>Insecta</taxon>
        <taxon>Pterygota</taxon>
        <taxon>Palaeoptera</taxon>
        <taxon>Odonata</taxon>
        <taxon>Epiprocta</taxon>
        <taxon>Anisoptera</taxon>
        <taxon>Libelluloidea</taxon>
        <taxon>Libellulidae</taxon>
        <taxon>Ladona</taxon>
    </lineage>
</organism>
<reference evidence="2" key="1">
    <citation type="submission" date="2013-04" db="EMBL/GenBank/DDBJ databases">
        <authorList>
            <person name="Qu J."/>
            <person name="Murali S.C."/>
            <person name="Bandaranaike D."/>
            <person name="Bellair M."/>
            <person name="Blankenburg K."/>
            <person name="Chao H."/>
            <person name="Dinh H."/>
            <person name="Doddapaneni H."/>
            <person name="Downs B."/>
            <person name="Dugan-Rocha S."/>
            <person name="Elkadiri S."/>
            <person name="Gnanaolivu R.D."/>
            <person name="Hernandez B."/>
            <person name="Javaid M."/>
            <person name="Jayaseelan J.C."/>
            <person name="Lee S."/>
            <person name="Li M."/>
            <person name="Ming W."/>
            <person name="Munidasa M."/>
            <person name="Muniz J."/>
            <person name="Nguyen L."/>
            <person name="Ongeri F."/>
            <person name="Osuji N."/>
            <person name="Pu L.-L."/>
            <person name="Puazo M."/>
            <person name="Qu C."/>
            <person name="Quiroz J."/>
            <person name="Raj R."/>
            <person name="Weissenberger G."/>
            <person name="Xin Y."/>
            <person name="Zou X."/>
            <person name="Han Y."/>
            <person name="Richards S."/>
            <person name="Worley K."/>
            <person name="Muzny D."/>
            <person name="Gibbs R."/>
        </authorList>
    </citation>
    <scope>NUCLEOTIDE SEQUENCE</scope>
    <source>
        <strain evidence="2">Sampled in the wild</strain>
    </source>
</reference>
<dbReference type="AlphaFoldDB" id="A0A8K0KE72"/>
<feature type="region of interest" description="Disordered" evidence="1">
    <location>
        <begin position="1"/>
        <end position="105"/>
    </location>
</feature>
<reference evidence="2" key="2">
    <citation type="submission" date="2017-10" db="EMBL/GenBank/DDBJ databases">
        <title>Ladona fulva Genome sequencing and assembly.</title>
        <authorList>
            <person name="Murali S."/>
            <person name="Richards S."/>
            <person name="Bandaranaike D."/>
            <person name="Bellair M."/>
            <person name="Blankenburg K."/>
            <person name="Chao H."/>
            <person name="Dinh H."/>
            <person name="Doddapaneni H."/>
            <person name="Dugan-Rocha S."/>
            <person name="Elkadiri S."/>
            <person name="Gnanaolivu R."/>
            <person name="Hernandez B."/>
            <person name="Skinner E."/>
            <person name="Javaid M."/>
            <person name="Lee S."/>
            <person name="Li M."/>
            <person name="Ming W."/>
            <person name="Munidasa M."/>
            <person name="Muniz J."/>
            <person name="Nguyen L."/>
            <person name="Hughes D."/>
            <person name="Osuji N."/>
            <person name="Pu L.-L."/>
            <person name="Puazo M."/>
            <person name="Qu C."/>
            <person name="Quiroz J."/>
            <person name="Raj R."/>
            <person name="Weissenberger G."/>
            <person name="Xin Y."/>
            <person name="Zou X."/>
            <person name="Han Y."/>
            <person name="Worley K."/>
            <person name="Muzny D."/>
            <person name="Gibbs R."/>
        </authorList>
    </citation>
    <scope>NUCLEOTIDE SEQUENCE</scope>
    <source>
        <strain evidence="2">Sampled in the wild</strain>
    </source>
</reference>
<evidence type="ECO:0000313" key="3">
    <source>
        <dbReference type="Proteomes" id="UP000792457"/>
    </source>
</evidence>
<protein>
    <submittedName>
        <fullName evidence="2">Uncharacterized protein</fullName>
    </submittedName>
</protein>
<proteinExistence type="predicted"/>
<evidence type="ECO:0000256" key="1">
    <source>
        <dbReference type="SAM" id="MobiDB-lite"/>
    </source>
</evidence>
<feature type="compositionally biased region" description="Pro residues" evidence="1">
    <location>
        <begin position="70"/>
        <end position="86"/>
    </location>
</feature>
<dbReference type="Proteomes" id="UP000792457">
    <property type="component" value="Unassembled WGS sequence"/>
</dbReference>
<accession>A0A8K0KE72</accession>
<evidence type="ECO:0000313" key="2">
    <source>
        <dbReference type="EMBL" id="KAG8233521.1"/>
    </source>
</evidence>
<comment type="caution">
    <text evidence="2">The sequence shown here is derived from an EMBL/GenBank/DDBJ whole genome shotgun (WGS) entry which is preliminary data.</text>
</comment>
<feature type="compositionally biased region" description="Polar residues" evidence="1">
    <location>
        <begin position="94"/>
        <end position="105"/>
    </location>
</feature>